<dbReference type="Pfam" id="PF01546">
    <property type="entry name" value="Peptidase_M20"/>
    <property type="match status" value="1"/>
</dbReference>
<evidence type="ECO:0000256" key="6">
    <source>
        <dbReference type="ARBA" id="ARBA00022833"/>
    </source>
</evidence>
<evidence type="ECO:0000313" key="10">
    <source>
        <dbReference type="Proteomes" id="UP001431693"/>
    </source>
</evidence>
<keyword evidence="8" id="KW-0482">Metalloprotease</keyword>
<dbReference type="SUPFAM" id="SSF53187">
    <property type="entry name" value="Zn-dependent exopeptidases"/>
    <property type="match status" value="1"/>
</dbReference>
<dbReference type="RefSeq" id="WP_283713992.1">
    <property type="nucleotide sequence ID" value="NZ_JASJEW010000008.1"/>
</dbReference>
<name>A0ABT6ZJG4_9ACTN</name>
<keyword evidence="5 9" id="KW-0378">Hydrolase</keyword>
<evidence type="ECO:0000256" key="7">
    <source>
        <dbReference type="ARBA" id="ARBA00022997"/>
    </source>
</evidence>
<dbReference type="InterPro" id="IPR010964">
    <property type="entry name" value="M20A_pepV-rel"/>
</dbReference>
<dbReference type="InterPro" id="IPR050072">
    <property type="entry name" value="Peptidase_M20A"/>
</dbReference>
<dbReference type="EMBL" id="JASJEX010000002">
    <property type="protein sequence ID" value="MDJ1129197.1"/>
    <property type="molecule type" value="Genomic_DNA"/>
</dbReference>
<sequence>MDKTQVQAYVDEVWPYVVHDIASLVAIDSVEDPSTAAPGKPWGDGPAEALKEAMRIARRLGFETHNLDGAIGYAELPGEKADEPLATIAHVDVVPGGDGWDTDPFDLQQRDGYLVGRGVLDDKGPWVLSLYAAEFFRRQGAPLRHPIHVIAGANEETGMGDVETYLTQVGEPWFLFTPDADFPVGHGEKGTFTSVFSTSDIAGAPLLALTGGTVRNAVPRKAEALLSVAPESLAGLEIPDCIEVLPGDEPGTTRVVATGIGGHAAMPEGTVNAIGLLADFLWENHLYGPHQERFLAFERLLCSDTTGEHLDIACEDERLGALTTCAGVVRTEDGRFTQTVDIRYPEETTAEHLHAKLFRAAELHGCTMARPEVQEPYYQDADSPFVEALLGAYGDATGEAAEPYTMGGGTYARHFANGLSFGPERPDPDAPAWVGAIHGPNEAVSEERMKEALAIYIDAIARLQQL</sequence>
<dbReference type="PANTHER" id="PTHR43808:SF31">
    <property type="entry name" value="N-ACETYL-L-CITRULLINE DEACETYLASE"/>
    <property type="match status" value="1"/>
</dbReference>
<keyword evidence="3" id="KW-0645">Protease</keyword>
<dbReference type="PANTHER" id="PTHR43808">
    <property type="entry name" value="ACETYLORNITHINE DEACETYLASE"/>
    <property type="match status" value="1"/>
</dbReference>
<gene>
    <name evidence="9" type="ORF">QJ043_03750</name>
</gene>
<dbReference type="InterPro" id="IPR036264">
    <property type="entry name" value="Bact_exopeptidase_dim_dom"/>
</dbReference>
<evidence type="ECO:0000256" key="5">
    <source>
        <dbReference type="ARBA" id="ARBA00022801"/>
    </source>
</evidence>
<evidence type="ECO:0000256" key="3">
    <source>
        <dbReference type="ARBA" id="ARBA00022670"/>
    </source>
</evidence>
<keyword evidence="10" id="KW-1185">Reference proteome</keyword>
<evidence type="ECO:0000256" key="8">
    <source>
        <dbReference type="ARBA" id="ARBA00023049"/>
    </source>
</evidence>
<evidence type="ECO:0000256" key="1">
    <source>
        <dbReference type="ARBA" id="ARBA00001947"/>
    </source>
</evidence>
<dbReference type="Gene3D" id="3.40.630.10">
    <property type="entry name" value="Zn peptidases"/>
    <property type="match status" value="1"/>
</dbReference>
<dbReference type="GO" id="GO:0016805">
    <property type="term" value="F:dipeptidase activity"/>
    <property type="evidence" value="ECO:0007669"/>
    <property type="project" value="UniProtKB-KW"/>
</dbReference>
<comment type="cofactor">
    <cofactor evidence="1">
        <name>Zn(2+)</name>
        <dbReference type="ChEBI" id="CHEBI:29105"/>
    </cofactor>
</comment>
<evidence type="ECO:0000256" key="2">
    <source>
        <dbReference type="ARBA" id="ARBA00006247"/>
    </source>
</evidence>
<protein>
    <submittedName>
        <fullName evidence="9">Sapep family Mn(2+)-dependent dipeptidase</fullName>
        <ecNumber evidence="9">3.4.13.-</ecNumber>
    </submittedName>
</protein>
<dbReference type="Gene3D" id="3.30.70.360">
    <property type="match status" value="2"/>
</dbReference>
<keyword evidence="7 9" id="KW-0224">Dipeptidase</keyword>
<dbReference type="SUPFAM" id="SSF55031">
    <property type="entry name" value="Bacterial exopeptidase dimerisation domain"/>
    <property type="match status" value="1"/>
</dbReference>
<accession>A0ABT6ZJG4</accession>
<comment type="caution">
    <text evidence="9">The sequence shown here is derived from an EMBL/GenBank/DDBJ whole genome shotgun (WGS) entry which is preliminary data.</text>
</comment>
<dbReference type="EC" id="3.4.13.-" evidence="9"/>
<reference evidence="9" key="1">
    <citation type="submission" date="2023-05" db="EMBL/GenBank/DDBJ databases">
        <title>[olsenella] sp. nov., isolated from a pig farm feces dump.</title>
        <authorList>
            <person name="Chang Y.-H."/>
        </authorList>
    </citation>
    <scope>NUCLEOTIDE SEQUENCE</scope>
    <source>
        <strain evidence="9">YH-ols2217</strain>
    </source>
</reference>
<keyword evidence="4" id="KW-0479">Metal-binding</keyword>
<keyword evidence="6" id="KW-0862">Zinc</keyword>
<evidence type="ECO:0000313" key="9">
    <source>
        <dbReference type="EMBL" id="MDJ1129197.1"/>
    </source>
</evidence>
<dbReference type="NCBIfam" id="TIGR01887">
    <property type="entry name" value="dipeptidaselike"/>
    <property type="match status" value="1"/>
</dbReference>
<proteinExistence type="inferred from homology"/>
<evidence type="ECO:0000256" key="4">
    <source>
        <dbReference type="ARBA" id="ARBA00022723"/>
    </source>
</evidence>
<comment type="similarity">
    <text evidence="2">Belongs to the peptidase M20A family.</text>
</comment>
<dbReference type="InterPro" id="IPR002933">
    <property type="entry name" value="Peptidase_M20"/>
</dbReference>
<dbReference type="Proteomes" id="UP001431693">
    <property type="component" value="Unassembled WGS sequence"/>
</dbReference>
<organism evidence="9 10">
    <name type="scientific">Kribbibacterium absianum</name>
    <dbReference type="NCBI Taxonomy" id="3044210"/>
    <lineage>
        <taxon>Bacteria</taxon>
        <taxon>Bacillati</taxon>
        <taxon>Actinomycetota</taxon>
        <taxon>Coriobacteriia</taxon>
        <taxon>Coriobacteriales</taxon>
        <taxon>Kribbibacteriaceae</taxon>
        <taxon>Kribbibacterium</taxon>
    </lineage>
</organism>